<organism evidence="3 4">
    <name type="scientific">Octopus sinensis</name>
    <name type="common">East Asian common octopus</name>
    <dbReference type="NCBI Taxonomy" id="2607531"/>
    <lineage>
        <taxon>Eukaryota</taxon>
        <taxon>Metazoa</taxon>
        <taxon>Spiralia</taxon>
        <taxon>Lophotrochozoa</taxon>
        <taxon>Mollusca</taxon>
        <taxon>Cephalopoda</taxon>
        <taxon>Coleoidea</taxon>
        <taxon>Octopodiformes</taxon>
        <taxon>Octopoda</taxon>
        <taxon>Incirrata</taxon>
        <taxon>Octopodidae</taxon>
        <taxon>Octopus</taxon>
    </lineage>
</organism>
<dbReference type="RefSeq" id="XP_029642982.1">
    <property type="nucleotide sequence ID" value="XM_029787122.2"/>
</dbReference>
<dbReference type="PANTHER" id="PTHR31199:SF1">
    <property type="entry name" value="ARPIN"/>
    <property type="match status" value="1"/>
</dbReference>
<dbReference type="Proteomes" id="UP000515154">
    <property type="component" value="Linkage group LG11"/>
</dbReference>
<reference evidence="4" key="1">
    <citation type="submission" date="2025-08" db="UniProtKB">
        <authorList>
            <consortium name="RefSeq"/>
        </authorList>
    </citation>
    <scope>IDENTIFICATION</scope>
</reference>
<dbReference type="AlphaFoldDB" id="A0A6P7SXT1"/>
<evidence type="ECO:0000256" key="2">
    <source>
        <dbReference type="ARBA" id="ARBA00019314"/>
    </source>
</evidence>
<proteinExistence type="inferred from homology"/>
<dbReference type="Pfam" id="PF10574">
    <property type="entry name" value="UPF0552"/>
    <property type="match status" value="1"/>
</dbReference>
<comment type="similarity">
    <text evidence="1">Belongs to the Arpin family.</text>
</comment>
<protein>
    <recommendedName>
        <fullName evidence="2">Arpin</fullName>
    </recommendedName>
</protein>
<name>A0A6P7SXT1_9MOLL</name>
<dbReference type="KEGG" id="osn:115217425"/>
<dbReference type="InterPro" id="IPR018889">
    <property type="entry name" value="Arpin"/>
</dbReference>
<gene>
    <name evidence="4" type="primary">LOC115217425</name>
</gene>
<dbReference type="PANTHER" id="PTHR31199">
    <property type="entry name" value="ARPIN"/>
    <property type="match status" value="1"/>
</dbReference>
<evidence type="ECO:0000313" key="3">
    <source>
        <dbReference type="Proteomes" id="UP000515154"/>
    </source>
</evidence>
<evidence type="ECO:0000313" key="4">
    <source>
        <dbReference type="RefSeq" id="XP_029642982.1"/>
    </source>
</evidence>
<keyword evidence="3" id="KW-1185">Reference proteome</keyword>
<accession>A0A6P7SXT1</accession>
<evidence type="ECO:0000256" key="1">
    <source>
        <dbReference type="ARBA" id="ARBA00008453"/>
    </source>
</evidence>
<sequence length="234" mass="26091">MSRLYDNQPLQNLAVKTYSWGKLWNPTPYKSGCGVIVEGTIQGRSRLAITDIDKNKFRYVVLHIACQRAHKRKFDATNKEIEPNFSETKKVSTGFLNSSYKVAAVGESDALKLEDLVSLICKEELNALTIISQPEVERQEELISFWIEETHTMKMELVESDHIRLRTCGDSPFIESIVKLDANGEPVTVGNYSGGEDIGSSWTQKIMNLKLTDAPSTAVAAAQGECAGDDEWDD</sequence>
<dbReference type="GO" id="GO:0051126">
    <property type="term" value="P:negative regulation of actin nucleation"/>
    <property type="evidence" value="ECO:0007669"/>
    <property type="project" value="InterPro"/>
</dbReference>